<dbReference type="Proteomes" id="UP000807306">
    <property type="component" value="Unassembled WGS sequence"/>
</dbReference>
<evidence type="ECO:0000256" key="1">
    <source>
        <dbReference type="ARBA" id="ARBA00004651"/>
    </source>
</evidence>
<evidence type="ECO:0000313" key="10">
    <source>
        <dbReference type="EMBL" id="KAF9525224.1"/>
    </source>
</evidence>
<feature type="compositionally biased region" description="Polar residues" evidence="8">
    <location>
        <begin position="243"/>
        <end position="257"/>
    </location>
</feature>
<name>A0A9P6EA02_9AGAR</name>
<evidence type="ECO:0000256" key="8">
    <source>
        <dbReference type="SAM" id="MobiDB-lite"/>
    </source>
</evidence>
<proteinExistence type="predicted"/>
<comment type="subcellular location">
    <subcellularLocation>
        <location evidence="1">Cell membrane</location>
        <topology evidence="1">Multi-pass membrane protein</topology>
    </subcellularLocation>
</comment>
<dbReference type="GO" id="GO:0005254">
    <property type="term" value="F:chloride channel activity"/>
    <property type="evidence" value="ECO:0007669"/>
    <property type="project" value="InterPro"/>
</dbReference>
<evidence type="ECO:0000313" key="11">
    <source>
        <dbReference type="Proteomes" id="UP000807306"/>
    </source>
</evidence>
<evidence type="ECO:0000256" key="6">
    <source>
        <dbReference type="ARBA" id="ARBA00023065"/>
    </source>
</evidence>
<evidence type="ECO:0000256" key="7">
    <source>
        <dbReference type="ARBA" id="ARBA00023136"/>
    </source>
</evidence>
<accession>A0A9P6EA02</accession>
<dbReference type="EMBL" id="MU157887">
    <property type="protein sequence ID" value="KAF9525224.1"/>
    <property type="molecule type" value="Genomic_DNA"/>
</dbReference>
<dbReference type="AlphaFoldDB" id="A0A9P6EA02"/>
<evidence type="ECO:0000256" key="9">
    <source>
        <dbReference type="SAM" id="Phobius"/>
    </source>
</evidence>
<feature type="region of interest" description="Disordered" evidence="8">
    <location>
        <begin position="519"/>
        <end position="539"/>
    </location>
</feature>
<comment type="caution">
    <text evidence="10">The sequence shown here is derived from an EMBL/GenBank/DDBJ whole genome shotgun (WGS) entry which is preliminary data.</text>
</comment>
<dbReference type="GO" id="GO:0005886">
    <property type="term" value="C:plasma membrane"/>
    <property type="evidence" value="ECO:0007669"/>
    <property type="project" value="UniProtKB-SubCell"/>
</dbReference>
<dbReference type="InterPro" id="IPR044669">
    <property type="entry name" value="YneE/VCCN1/2-like"/>
</dbReference>
<dbReference type="OrthoDB" id="1368at2759"/>
<feature type="transmembrane region" description="Helical" evidence="9">
    <location>
        <begin position="25"/>
        <end position="43"/>
    </location>
</feature>
<evidence type="ECO:0000256" key="4">
    <source>
        <dbReference type="ARBA" id="ARBA00022692"/>
    </source>
</evidence>
<feature type="transmembrane region" description="Helical" evidence="9">
    <location>
        <begin position="55"/>
        <end position="76"/>
    </location>
</feature>
<organism evidence="10 11">
    <name type="scientific">Crepidotus variabilis</name>
    <dbReference type="NCBI Taxonomy" id="179855"/>
    <lineage>
        <taxon>Eukaryota</taxon>
        <taxon>Fungi</taxon>
        <taxon>Dikarya</taxon>
        <taxon>Basidiomycota</taxon>
        <taxon>Agaricomycotina</taxon>
        <taxon>Agaricomycetes</taxon>
        <taxon>Agaricomycetidae</taxon>
        <taxon>Agaricales</taxon>
        <taxon>Agaricineae</taxon>
        <taxon>Crepidotaceae</taxon>
        <taxon>Crepidotus</taxon>
    </lineage>
</organism>
<keyword evidence="2" id="KW-0813">Transport</keyword>
<gene>
    <name evidence="10" type="ORF">CPB83DRAFT_796736</name>
</gene>
<sequence length="557" mass="63126">MVVKNPLFSGRWTAKKFGATVLDDTWPEVTFFTLFATVIVLVSKLTETNLGVSNQLLTVLGLVLGLVISFRTSSAYERYQDGRKMWSNIAVASRHLAQMIWIHVPIDRPTPAADSKEKAITPLEAALEKKAMINMVQAFSVSVKHLLRGEQGPYYEDLYPLVAFLPKFATPEDERVGRESDKLPLWHFRDQQHRLVDTATQAAALMVIPEVEPMEMGAHVTGHRRGGSDSTVVGDETEKEPLSLSQRHVAKSSSQDYPSDIGAPARKRRFSFYRVAPPNATYDPYVVLPRVESPFPLLSARNPPSRNLYHFFPVLKLFRWCWQLVTLKKKLKTKEEREEARLHSRRKAYAEIVESHIPLEICLVLSNYTNYVMKKGLVQPAIATGLTNALVSFQDALANLERICNTPLPFAYQAHLRMSLWLYLLLLPFQLYLAFGYITIPATAFASFLLVGFLEIGQEIENPFNYDLNDLDLDLFCLAIQRDLNLITAHTNPNPHDYLFTKLNQPLAPNDRRNAAELAKNSTYTHPNDNESEPGLPSLRKALLESWKETDTSTRKS</sequence>
<dbReference type="PANTHER" id="PTHR33281:SF19">
    <property type="entry name" value="VOLTAGE-DEPENDENT ANION CHANNEL-FORMING PROTEIN YNEE"/>
    <property type="match status" value="1"/>
</dbReference>
<reference evidence="10" key="1">
    <citation type="submission" date="2020-11" db="EMBL/GenBank/DDBJ databases">
        <authorList>
            <consortium name="DOE Joint Genome Institute"/>
            <person name="Ahrendt S."/>
            <person name="Riley R."/>
            <person name="Andreopoulos W."/>
            <person name="Labutti K."/>
            <person name="Pangilinan J."/>
            <person name="Ruiz-Duenas F.J."/>
            <person name="Barrasa J.M."/>
            <person name="Sanchez-Garcia M."/>
            <person name="Camarero S."/>
            <person name="Miyauchi S."/>
            <person name="Serrano A."/>
            <person name="Linde D."/>
            <person name="Babiker R."/>
            <person name="Drula E."/>
            <person name="Ayuso-Fernandez I."/>
            <person name="Pacheco R."/>
            <person name="Padilla G."/>
            <person name="Ferreira P."/>
            <person name="Barriuso J."/>
            <person name="Kellner H."/>
            <person name="Castanera R."/>
            <person name="Alfaro M."/>
            <person name="Ramirez L."/>
            <person name="Pisabarro A.G."/>
            <person name="Kuo A."/>
            <person name="Tritt A."/>
            <person name="Lipzen A."/>
            <person name="He G."/>
            <person name="Yan M."/>
            <person name="Ng V."/>
            <person name="Cullen D."/>
            <person name="Martin F."/>
            <person name="Rosso M.-N."/>
            <person name="Henrissat B."/>
            <person name="Hibbett D."/>
            <person name="Martinez A.T."/>
            <person name="Grigoriev I.V."/>
        </authorList>
    </citation>
    <scope>NUCLEOTIDE SEQUENCE</scope>
    <source>
        <strain evidence="10">CBS 506.95</strain>
    </source>
</reference>
<protein>
    <submittedName>
        <fullName evidence="10">Bestrophin, RFP-TM, chloride channel-domain-containing protein</fullName>
    </submittedName>
</protein>
<evidence type="ECO:0000256" key="5">
    <source>
        <dbReference type="ARBA" id="ARBA00022989"/>
    </source>
</evidence>
<keyword evidence="6" id="KW-0406">Ion transport</keyword>
<dbReference type="Pfam" id="PF25539">
    <property type="entry name" value="Bestrophin_2"/>
    <property type="match status" value="2"/>
</dbReference>
<keyword evidence="7 9" id="KW-0472">Membrane</keyword>
<dbReference type="PANTHER" id="PTHR33281">
    <property type="entry name" value="UPF0187 PROTEIN YNEE"/>
    <property type="match status" value="1"/>
</dbReference>
<keyword evidence="4 9" id="KW-0812">Transmembrane</keyword>
<evidence type="ECO:0000256" key="2">
    <source>
        <dbReference type="ARBA" id="ARBA00022448"/>
    </source>
</evidence>
<keyword evidence="3" id="KW-1003">Cell membrane</keyword>
<keyword evidence="11" id="KW-1185">Reference proteome</keyword>
<evidence type="ECO:0000256" key="3">
    <source>
        <dbReference type="ARBA" id="ARBA00022475"/>
    </source>
</evidence>
<feature type="region of interest" description="Disordered" evidence="8">
    <location>
        <begin position="219"/>
        <end position="260"/>
    </location>
</feature>
<keyword evidence="5 9" id="KW-1133">Transmembrane helix</keyword>